<dbReference type="Proteomes" id="UP000006882">
    <property type="component" value="Chromosome G2"/>
</dbReference>
<dbReference type="GO" id="GO:0005975">
    <property type="term" value="P:carbohydrate metabolic process"/>
    <property type="evidence" value="ECO:0007669"/>
    <property type="project" value="InterPro"/>
</dbReference>
<dbReference type="InterPro" id="IPR036962">
    <property type="entry name" value="Glyco_hydro_3_N_sf"/>
</dbReference>
<dbReference type="InterPro" id="IPR017853">
    <property type="entry name" value="GH"/>
</dbReference>
<gene>
    <name evidence="3" type="ORF">PRUPE_2G092700</name>
</gene>
<evidence type="ECO:0000256" key="1">
    <source>
        <dbReference type="ARBA" id="ARBA00022801"/>
    </source>
</evidence>
<protein>
    <recommendedName>
        <fullName evidence="2">Glycoside hydrolase family 3 N-terminal domain-containing protein</fullName>
    </recommendedName>
</protein>
<dbReference type="Gramene" id="ONI21838">
    <property type="protein sequence ID" value="ONI21838"/>
    <property type="gene ID" value="PRUPE_2G092700"/>
</dbReference>
<dbReference type="OMA" id="WIQMIND"/>
<evidence type="ECO:0000313" key="3">
    <source>
        <dbReference type="EMBL" id="ONI21838.1"/>
    </source>
</evidence>
<accession>M5XQJ6</accession>
<reference evidence="3 4" key="1">
    <citation type="journal article" date="2013" name="Nat. Genet.">
        <title>The high-quality draft genome of peach (Prunus persica) identifies unique patterns of genetic diversity, domestication and genome evolution.</title>
        <authorList>
            <consortium name="International Peach Genome Initiative"/>
            <person name="Verde I."/>
            <person name="Abbott A.G."/>
            <person name="Scalabrin S."/>
            <person name="Jung S."/>
            <person name="Shu S."/>
            <person name="Marroni F."/>
            <person name="Zhebentyayeva T."/>
            <person name="Dettori M.T."/>
            <person name="Grimwood J."/>
            <person name="Cattonaro F."/>
            <person name="Zuccolo A."/>
            <person name="Rossini L."/>
            <person name="Jenkins J."/>
            <person name="Vendramin E."/>
            <person name="Meisel L.A."/>
            <person name="Decroocq V."/>
            <person name="Sosinski B."/>
            <person name="Prochnik S."/>
            <person name="Mitros T."/>
            <person name="Policriti A."/>
            <person name="Cipriani G."/>
            <person name="Dondini L."/>
            <person name="Ficklin S."/>
            <person name="Goodstein D.M."/>
            <person name="Xuan P."/>
            <person name="Del Fabbro C."/>
            <person name="Aramini V."/>
            <person name="Copetti D."/>
            <person name="Gonzalez S."/>
            <person name="Horner D.S."/>
            <person name="Falchi R."/>
            <person name="Lucas S."/>
            <person name="Mica E."/>
            <person name="Maldonado J."/>
            <person name="Lazzari B."/>
            <person name="Bielenberg D."/>
            <person name="Pirona R."/>
            <person name="Miculan M."/>
            <person name="Barakat A."/>
            <person name="Testolin R."/>
            <person name="Stella A."/>
            <person name="Tartarini S."/>
            <person name="Tonutti P."/>
            <person name="Arus P."/>
            <person name="Orellana A."/>
            <person name="Wells C."/>
            <person name="Main D."/>
            <person name="Vizzotto G."/>
            <person name="Silva H."/>
            <person name="Salamini F."/>
            <person name="Schmutz J."/>
            <person name="Morgante M."/>
            <person name="Rokhsar D.S."/>
        </authorList>
    </citation>
    <scope>NUCLEOTIDE SEQUENCE [LARGE SCALE GENOMIC DNA]</scope>
    <source>
        <strain evidence="4">cv. Nemared</strain>
    </source>
</reference>
<proteinExistence type="predicted"/>
<dbReference type="eggNOG" id="ENOG502QQ55">
    <property type="taxonomic scope" value="Eukaryota"/>
</dbReference>
<feature type="domain" description="Glycoside hydrolase family 3 N-terminal" evidence="2">
    <location>
        <begin position="21"/>
        <end position="173"/>
    </location>
</feature>
<dbReference type="HOGENOM" id="CLU_119281_0_0_1"/>
<dbReference type="PANTHER" id="PTHR30620:SF33">
    <property type="entry name" value="BETA-D-GLUCAN EXOHYDROLASE-LIKE PROTEIN-RELATED"/>
    <property type="match status" value="1"/>
</dbReference>
<dbReference type="EMBL" id="CM007652">
    <property type="protein sequence ID" value="ONI21838.1"/>
    <property type="molecule type" value="Genomic_DNA"/>
</dbReference>
<evidence type="ECO:0000313" key="4">
    <source>
        <dbReference type="Proteomes" id="UP000006882"/>
    </source>
</evidence>
<dbReference type="InterPro" id="IPR001764">
    <property type="entry name" value="Glyco_hydro_3_N"/>
</dbReference>
<keyword evidence="4" id="KW-1185">Reference proteome</keyword>
<dbReference type="InterPro" id="IPR051915">
    <property type="entry name" value="Cellulose_Degrad_GH3"/>
</dbReference>
<dbReference type="PANTHER" id="PTHR30620">
    <property type="entry name" value="PERIPLASMIC BETA-GLUCOSIDASE-RELATED"/>
    <property type="match status" value="1"/>
</dbReference>
<keyword evidence="1" id="KW-0378">Hydrolase</keyword>
<dbReference type="Pfam" id="PF00933">
    <property type="entry name" value="Glyco_hydro_3"/>
    <property type="match status" value="1"/>
</dbReference>
<dbReference type="AlphaFoldDB" id="M5XQJ6"/>
<dbReference type="Gene3D" id="3.20.20.300">
    <property type="entry name" value="Glycoside hydrolase, family 3, N-terminal domain"/>
    <property type="match status" value="1"/>
</dbReference>
<evidence type="ECO:0000259" key="2">
    <source>
        <dbReference type="Pfam" id="PF00933"/>
    </source>
</evidence>
<dbReference type="STRING" id="3760.M5XQJ6"/>
<organism evidence="3 4">
    <name type="scientific">Prunus persica</name>
    <name type="common">Peach</name>
    <name type="synonym">Amygdalus persica</name>
    <dbReference type="NCBI Taxonomy" id="3760"/>
    <lineage>
        <taxon>Eukaryota</taxon>
        <taxon>Viridiplantae</taxon>
        <taxon>Streptophyta</taxon>
        <taxon>Embryophyta</taxon>
        <taxon>Tracheophyta</taxon>
        <taxon>Spermatophyta</taxon>
        <taxon>Magnoliopsida</taxon>
        <taxon>eudicotyledons</taxon>
        <taxon>Gunneridae</taxon>
        <taxon>Pentapetalae</taxon>
        <taxon>rosids</taxon>
        <taxon>fabids</taxon>
        <taxon>Rosales</taxon>
        <taxon>Rosaceae</taxon>
        <taxon>Amygdaloideae</taxon>
        <taxon>Amygdaleae</taxon>
        <taxon>Prunus</taxon>
    </lineage>
</organism>
<dbReference type="GO" id="GO:0004553">
    <property type="term" value="F:hydrolase activity, hydrolyzing O-glycosyl compounds"/>
    <property type="evidence" value="ECO:0007669"/>
    <property type="project" value="InterPro"/>
</dbReference>
<dbReference type="PRINTS" id="PR00133">
    <property type="entry name" value="GLHYDRLASE3"/>
</dbReference>
<name>M5XQJ6_PRUPE</name>
<sequence>MAKVEDEVIEAHVKQLLSRMTLKEKVGQMTQIERQVATSAAIKDLSIGSIFSALGSLPVEKASPSDWADMVDGFQRSALESRLGIPLIYGTDAVHGNGNVFGATIFPHNVGLGATRDADFARRIGVVTALEARACGIHYTFAPCVAGRCYESYSEDTEIVSKMTSIVSGLQGQPPQGYPKGYPFVAGGNSCNSVRENHTSLSVSHTM</sequence>
<dbReference type="SUPFAM" id="SSF51445">
    <property type="entry name" value="(Trans)glycosidases"/>
    <property type="match status" value="1"/>
</dbReference>